<proteinExistence type="predicted"/>
<gene>
    <name evidence="2" type="ORF">DILT_LOCUS2065</name>
</gene>
<feature type="compositionally biased region" description="Polar residues" evidence="1">
    <location>
        <begin position="87"/>
        <end position="99"/>
    </location>
</feature>
<protein>
    <submittedName>
        <fullName evidence="2">Uncharacterized protein</fullName>
    </submittedName>
</protein>
<evidence type="ECO:0000313" key="3">
    <source>
        <dbReference type="Proteomes" id="UP000281553"/>
    </source>
</evidence>
<name>A0A3P6QWE0_DIBLA</name>
<accession>A0A3P6QWE0</accession>
<keyword evidence="3" id="KW-1185">Reference proteome</keyword>
<feature type="region of interest" description="Disordered" evidence="1">
    <location>
        <begin position="40"/>
        <end position="99"/>
    </location>
</feature>
<feature type="region of interest" description="Disordered" evidence="1">
    <location>
        <begin position="1"/>
        <end position="22"/>
    </location>
</feature>
<organism evidence="2 3">
    <name type="scientific">Dibothriocephalus latus</name>
    <name type="common">Fish tapeworm</name>
    <name type="synonym">Diphyllobothrium latum</name>
    <dbReference type="NCBI Taxonomy" id="60516"/>
    <lineage>
        <taxon>Eukaryota</taxon>
        <taxon>Metazoa</taxon>
        <taxon>Spiralia</taxon>
        <taxon>Lophotrochozoa</taxon>
        <taxon>Platyhelminthes</taxon>
        <taxon>Cestoda</taxon>
        <taxon>Eucestoda</taxon>
        <taxon>Diphyllobothriidea</taxon>
        <taxon>Diphyllobothriidae</taxon>
        <taxon>Dibothriocephalus</taxon>
    </lineage>
</organism>
<feature type="non-terminal residue" evidence="2">
    <location>
        <position position="99"/>
    </location>
</feature>
<dbReference type="EMBL" id="UYRU01020127">
    <property type="protein sequence ID" value="VDK54986.1"/>
    <property type="molecule type" value="Genomic_DNA"/>
</dbReference>
<evidence type="ECO:0000313" key="2">
    <source>
        <dbReference type="EMBL" id="VDK54986.1"/>
    </source>
</evidence>
<reference evidence="2 3" key="1">
    <citation type="submission" date="2018-11" db="EMBL/GenBank/DDBJ databases">
        <authorList>
            <consortium name="Pathogen Informatics"/>
        </authorList>
    </citation>
    <scope>NUCLEOTIDE SEQUENCE [LARGE SCALE GENOMIC DNA]</scope>
</reference>
<dbReference type="Proteomes" id="UP000281553">
    <property type="component" value="Unassembled WGS sequence"/>
</dbReference>
<dbReference type="AlphaFoldDB" id="A0A3P6QWE0"/>
<evidence type="ECO:0000256" key="1">
    <source>
        <dbReference type="SAM" id="MobiDB-lite"/>
    </source>
</evidence>
<sequence>MNGLANMEKERNSVGRADTITSSLRARELEKKMRMPLAKHTPDLVLDLPPTECQGSPTGSESSEAETEVASKGGGSGLASKGFASLRNSASAADTFAEQ</sequence>